<accession>A0A381UTC2</accession>
<dbReference type="GO" id="GO:0006014">
    <property type="term" value="P:D-ribose metabolic process"/>
    <property type="evidence" value="ECO:0007669"/>
    <property type="project" value="InterPro"/>
</dbReference>
<protein>
    <recommendedName>
        <fullName evidence="9">Carbohydrate kinase PfkB domain-containing protein</fullName>
    </recommendedName>
</protein>
<evidence type="ECO:0000256" key="2">
    <source>
        <dbReference type="ARBA" id="ARBA00022723"/>
    </source>
</evidence>
<dbReference type="PANTHER" id="PTHR10584:SF166">
    <property type="entry name" value="RIBOKINASE"/>
    <property type="match status" value="1"/>
</dbReference>
<organism evidence="10">
    <name type="scientific">marine metagenome</name>
    <dbReference type="NCBI Taxonomy" id="408172"/>
    <lineage>
        <taxon>unclassified sequences</taxon>
        <taxon>metagenomes</taxon>
        <taxon>ecological metagenomes</taxon>
    </lineage>
</organism>
<evidence type="ECO:0000259" key="9">
    <source>
        <dbReference type="Pfam" id="PF00294"/>
    </source>
</evidence>
<keyword evidence="8" id="KW-0119">Carbohydrate metabolism</keyword>
<dbReference type="HAMAP" id="MF_01987">
    <property type="entry name" value="Ribokinase"/>
    <property type="match status" value="1"/>
</dbReference>
<dbReference type="GO" id="GO:0046872">
    <property type="term" value="F:metal ion binding"/>
    <property type="evidence" value="ECO:0007669"/>
    <property type="project" value="UniProtKB-KW"/>
</dbReference>
<keyword evidence="6" id="KW-0460">Magnesium</keyword>
<dbReference type="CDD" id="cd01174">
    <property type="entry name" value="ribokinase"/>
    <property type="match status" value="1"/>
</dbReference>
<feature type="non-terminal residue" evidence="10">
    <location>
        <position position="1"/>
    </location>
</feature>
<sequence length="313" mass="33017">VAGAANLDRMMYVERIPEQGETIMALNYEEHPGGKGANQAVAAALWGMKVNFIGRTGDDEPGKILKNSLENAGVNTKYLLQGPTPSGIALDFIGPEGNYQAAVLAGANSDLDSADLPEDSIFWESIGLTVMQLECPHSFTEALGLKSKKQGIPVLLNAAPAVPIPNSWWDWIEILVVNEVEAFSLSGIKINHIKDSFACLEILQQRCRKTVITLGENGLVYGTGSVVKHIAAHPVKAVSSLGAGDAFVGVMAAELCKGNDLAKSTFMASLAAAASVTSSGAQTSYLTPHQLKNHPALGEPYMSALNSTVNSPS</sequence>
<evidence type="ECO:0000256" key="3">
    <source>
        <dbReference type="ARBA" id="ARBA00022741"/>
    </source>
</evidence>
<dbReference type="InterPro" id="IPR011611">
    <property type="entry name" value="PfkB_dom"/>
</dbReference>
<name>A0A381UTC2_9ZZZZ</name>
<keyword evidence="7" id="KW-0630">Potassium</keyword>
<dbReference type="InterPro" id="IPR011877">
    <property type="entry name" value="Ribokinase"/>
</dbReference>
<evidence type="ECO:0000256" key="6">
    <source>
        <dbReference type="ARBA" id="ARBA00022842"/>
    </source>
</evidence>
<dbReference type="EMBL" id="UINC01007025">
    <property type="protein sequence ID" value="SVA30991.1"/>
    <property type="molecule type" value="Genomic_DNA"/>
</dbReference>
<evidence type="ECO:0000256" key="4">
    <source>
        <dbReference type="ARBA" id="ARBA00022777"/>
    </source>
</evidence>
<feature type="domain" description="Carbohydrate kinase PfkB" evidence="9">
    <location>
        <begin position="3"/>
        <end position="285"/>
    </location>
</feature>
<evidence type="ECO:0000256" key="1">
    <source>
        <dbReference type="ARBA" id="ARBA00022679"/>
    </source>
</evidence>
<gene>
    <name evidence="10" type="ORF">METZ01_LOCUS83845</name>
</gene>
<dbReference type="PANTHER" id="PTHR10584">
    <property type="entry name" value="SUGAR KINASE"/>
    <property type="match status" value="1"/>
</dbReference>
<dbReference type="SUPFAM" id="SSF53613">
    <property type="entry name" value="Ribokinase-like"/>
    <property type="match status" value="1"/>
</dbReference>
<dbReference type="InterPro" id="IPR002139">
    <property type="entry name" value="Ribo/fructo_kinase"/>
</dbReference>
<dbReference type="PRINTS" id="PR00990">
    <property type="entry name" value="RIBOKINASE"/>
</dbReference>
<evidence type="ECO:0000256" key="8">
    <source>
        <dbReference type="ARBA" id="ARBA00023277"/>
    </source>
</evidence>
<keyword evidence="2" id="KW-0479">Metal-binding</keyword>
<keyword evidence="5" id="KW-0067">ATP-binding</keyword>
<dbReference type="InterPro" id="IPR029056">
    <property type="entry name" value="Ribokinase-like"/>
</dbReference>
<dbReference type="Pfam" id="PF00294">
    <property type="entry name" value="PfkB"/>
    <property type="match status" value="1"/>
</dbReference>
<keyword evidence="4" id="KW-0418">Kinase</keyword>
<dbReference type="GO" id="GO:0005524">
    <property type="term" value="F:ATP binding"/>
    <property type="evidence" value="ECO:0007669"/>
    <property type="project" value="UniProtKB-KW"/>
</dbReference>
<dbReference type="AlphaFoldDB" id="A0A381UTC2"/>
<evidence type="ECO:0000256" key="5">
    <source>
        <dbReference type="ARBA" id="ARBA00022840"/>
    </source>
</evidence>
<dbReference type="Gene3D" id="3.40.1190.20">
    <property type="match status" value="1"/>
</dbReference>
<feature type="non-terminal residue" evidence="10">
    <location>
        <position position="313"/>
    </location>
</feature>
<evidence type="ECO:0000256" key="7">
    <source>
        <dbReference type="ARBA" id="ARBA00022958"/>
    </source>
</evidence>
<keyword evidence="3" id="KW-0547">Nucleotide-binding</keyword>
<reference evidence="10" key="1">
    <citation type="submission" date="2018-05" db="EMBL/GenBank/DDBJ databases">
        <authorList>
            <person name="Lanie J.A."/>
            <person name="Ng W.-L."/>
            <person name="Kazmierczak K.M."/>
            <person name="Andrzejewski T.M."/>
            <person name="Davidsen T.M."/>
            <person name="Wayne K.J."/>
            <person name="Tettelin H."/>
            <person name="Glass J.I."/>
            <person name="Rusch D."/>
            <person name="Podicherti R."/>
            <person name="Tsui H.-C.T."/>
            <person name="Winkler M.E."/>
        </authorList>
    </citation>
    <scope>NUCLEOTIDE SEQUENCE</scope>
</reference>
<proteinExistence type="inferred from homology"/>
<evidence type="ECO:0000313" key="10">
    <source>
        <dbReference type="EMBL" id="SVA30991.1"/>
    </source>
</evidence>
<keyword evidence="1" id="KW-0808">Transferase</keyword>
<dbReference type="GO" id="GO:0004747">
    <property type="term" value="F:ribokinase activity"/>
    <property type="evidence" value="ECO:0007669"/>
    <property type="project" value="InterPro"/>
</dbReference>